<feature type="transmembrane region" description="Helical" evidence="12">
    <location>
        <begin position="454"/>
        <end position="475"/>
    </location>
</feature>
<keyword evidence="3" id="KW-0813">Transport</keyword>
<keyword evidence="5 12" id="KW-0812">Transmembrane</keyword>
<accession>A0A1T5BP70</accession>
<dbReference type="GO" id="GO:0015293">
    <property type="term" value="F:symporter activity"/>
    <property type="evidence" value="ECO:0007669"/>
    <property type="project" value="TreeGrafter"/>
</dbReference>
<feature type="transmembrane region" description="Helical" evidence="12">
    <location>
        <begin position="119"/>
        <end position="146"/>
    </location>
</feature>
<reference evidence="13 14" key="1">
    <citation type="submission" date="2017-02" db="EMBL/GenBank/DDBJ databases">
        <authorList>
            <person name="Peterson S.W."/>
        </authorList>
    </citation>
    <scope>NUCLEOTIDE SEQUENCE [LARGE SCALE GENOMIC DNA]</scope>
    <source>
        <strain evidence="13 14">DSM 24412</strain>
    </source>
</reference>
<dbReference type="Pfam" id="PF00474">
    <property type="entry name" value="SSF"/>
    <property type="match status" value="1"/>
</dbReference>
<dbReference type="InterPro" id="IPR051163">
    <property type="entry name" value="Sodium:Solute_Symporter_SSF"/>
</dbReference>
<feature type="transmembrane region" description="Helical" evidence="12">
    <location>
        <begin position="182"/>
        <end position="200"/>
    </location>
</feature>
<feature type="transmembrane region" description="Helical" evidence="12">
    <location>
        <begin position="152"/>
        <end position="170"/>
    </location>
</feature>
<feature type="transmembrane region" description="Helical" evidence="12">
    <location>
        <begin position="316"/>
        <end position="337"/>
    </location>
</feature>
<comment type="subcellular location">
    <subcellularLocation>
        <location evidence="1">Cell membrane</location>
        <topology evidence="1">Multi-pass membrane protein</topology>
    </subcellularLocation>
</comment>
<feature type="transmembrane region" description="Helical" evidence="12">
    <location>
        <begin position="43"/>
        <end position="67"/>
    </location>
</feature>
<evidence type="ECO:0000256" key="7">
    <source>
        <dbReference type="ARBA" id="ARBA00023053"/>
    </source>
</evidence>
<feature type="transmembrane region" description="Helical" evidence="12">
    <location>
        <begin position="6"/>
        <end position="23"/>
    </location>
</feature>
<dbReference type="Gene3D" id="1.20.1730.10">
    <property type="entry name" value="Sodium/glucose cotransporter"/>
    <property type="match status" value="1"/>
</dbReference>
<keyword evidence="14" id="KW-1185">Reference proteome</keyword>
<comment type="similarity">
    <text evidence="2 11">Belongs to the sodium:solute symporter (SSF) (TC 2.A.21) family.</text>
</comment>
<dbReference type="PANTHER" id="PTHR42985:SF47">
    <property type="entry name" value="INTEGRAL MEMBRANE TRANSPORT PROTEIN"/>
    <property type="match status" value="1"/>
</dbReference>
<keyword evidence="7" id="KW-0915">Sodium</keyword>
<keyword evidence="6 12" id="KW-1133">Transmembrane helix</keyword>
<keyword evidence="4" id="KW-1003">Cell membrane</keyword>
<organism evidence="13 14">
    <name type="scientific">Alkalitalea saponilacus</name>
    <dbReference type="NCBI Taxonomy" id="889453"/>
    <lineage>
        <taxon>Bacteria</taxon>
        <taxon>Pseudomonadati</taxon>
        <taxon>Bacteroidota</taxon>
        <taxon>Bacteroidia</taxon>
        <taxon>Marinilabiliales</taxon>
        <taxon>Marinilabiliaceae</taxon>
        <taxon>Alkalitalea</taxon>
    </lineage>
</organism>
<dbReference type="KEGG" id="asx:CDL62_11075"/>
<evidence type="ECO:0000256" key="4">
    <source>
        <dbReference type="ARBA" id="ARBA00022475"/>
    </source>
</evidence>
<dbReference type="RefSeq" id="WP_079556367.1">
    <property type="nucleotide sequence ID" value="NZ_CP021904.1"/>
</dbReference>
<dbReference type="InterPro" id="IPR038377">
    <property type="entry name" value="Na/Glc_symporter_sf"/>
</dbReference>
<keyword evidence="8" id="KW-0406">Ion transport</keyword>
<dbReference type="CDD" id="cd10326">
    <property type="entry name" value="SLC5sbd_NIS-like"/>
    <property type="match status" value="1"/>
</dbReference>
<dbReference type="STRING" id="889453.SAMN03080601_00571"/>
<evidence type="ECO:0000256" key="8">
    <source>
        <dbReference type="ARBA" id="ARBA00023065"/>
    </source>
</evidence>
<feature type="transmembrane region" description="Helical" evidence="12">
    <location>
        <begin position="396"/>
        <end position="417"/>
    </location>
</feature>
<dbReference type="PROSITE" id="PS50283">
    <property type="entry name" value="NA_SOLUT_SYMP_3"/>
    <property type="match status" value="1"/>
</dbReference>
<keyword evidence="9 12" id="KW-0472">Membrane</keyword>
<evidence type="ECO:0000256" key="9">
    <source>
        <dbReference type="ARBA" id="ARBA00023136"/>
    </source>
</evidence>
<evidence type="ECO:0000256" key="10">
    <source>
        <dbReference type="ARBA" id="ARBA00023201"/>
    </source>
</evidence>
<gene>
    <name evidence="13" type="ORF">SAMN03080601_00571</name>
</gene>
<name>A0A1T5BP70_9BACT</name>
<evidence type="ECO:0000256" key="2">
    <source>
        <dbReference type="ARBA" id="ARBA00006434"/>
    </source>
</evidence>
<feature type="transmembrane region" description="Helical" evidence="12">
    <location>
        <begin position="73"/>
        <end position="98"/>
    </location>
</feature>
<dbReference type="AlphaFoldDB" id="A0A1T5BP70"/>
<evidence type="ECO:0000313" key="13">
    <source>
        <dbReference type="EMBL" id="SKB48710.1"/>
    </source>
</evidence>
<dbReference type="GO" id="GO:0006814">
    <property type="term" value="P:sodium ion transport"/>
    <property type="evidence" value="ECO:0007669"/>
    <property type="project" value="UniProtKB-KW"/>
</dbReference>
<feature type="transmembrane region" description="Helical" evidence="12">
    <location>
        <begin position="233"/>
        <end position="250"/>
    </location>
</feature>
<dbReference type="GO" id="GO:0005886">
    <property type="term" value="C:plasma membrane"/>
    <property type="evidence" value="ECO:0007669"/>
    <property type="project" value="UniProtKB-SubCell"/>
</dbReference>
<protein>
    <submittedName>
        <fullName evidence="13">Transporter, SSS family</fullName>
    </submittedName>
</protein>
<feature type="transmembrane region" description="Helical" evidence="12">
    <location>
        <begin position="371"/>
        <end position="390"/>
    </location>
</feature>
<keyword evidence="10" id="KW-0739">Sodium transport</keyword>
<dbReference type="PANTHER" id="PTHR42985">
    <property type="entry name" value="SODIUM-COUPLED MONOCARBOXYLATE TRANSPORTER"/>
    <property type="match status" value="1"/>
</dbReference>
<evidence type="ECO:0000256" key="12">
    <source>
        <dbReference type="SAM" id="Phobius"/>
    </source>
</evidence>
<feature type="transmembrane region" description="Helical" evidence="12">
    <location>
        <begin position="271"/>
        <end position="296"/>
    </location>
</feature>
<dbReference type="Proteomes" id="UP000191055">
    <property type="component" value="Unassembled WGS sequence"/>
</dbReference>
<dbReference type="OrthoDB" id="891563at2"/>
<evidence type="ECO:0000313" key="14">
    <source>
        <dbReference type="Proteomes" id="UP000191055"/>
    </source>
</evidence>
<evidence type="ECO:0000256" key="1">
    <source>
        <dbReference type="ARBA" id="ARBA00004651"/>
    </source>
</evidence>
<feature type="transmembrane region" description="Helical" evidence="12">
    <location>
        <begin position="429"/>
        <end position="448"/>
    </location>
</feature>
<dbReference type="EMBL" id="FUYV01000002">
    <property type="protein sequence ID" value="SKB48710.1"/>
    <property type="molecule type" value="Genomic_DNA"/>
</dbReference>
<evidence type="ECO:0000256" key="11">
    <source>
        <dbReference type="RuleBase" id="RU362091"/>
    </source>
</evidence>
<dbReference type="InterPro" id="IPR001734">
    <property type="entry name" value="Na/solute_symporter"/>
</dbReference>
<proteinExistence type="inferred from homology"/>
<sequence>MNPILTGSIIGGYLLILLFVSWITGRKADNATFFLGNRQSPWFIVAIGMVGASLSGVTFVSVPGWVATQQFNYLQMVTGFVTGYIFIANILLPLYYRLNLTSIYTYLNNRFGTHSYKSGSILFIISKLTGASARLYLMAGVLQLAISDPLNIPFYQTVMVTIGLIWLYTFKGGIKTIIWTDALQTLLMLSAVGITIYYIGSELELGFREMVYTISKSEYSTILNTDWASSRHFLKQFFSGAFITIVMTGLDQDMMQKNLSCKNIKDAKKNMYWYGIAFLPVNLLFLSLGALLYIYVNEAGIPLPERADDLYPMLAMGGYLPMAAGLFFILGLVAAAYSSADSALASLTTVFSLDILKIDKMKPQKAKTYRVLVHFGFTIITALIILVFRALNQDSIINLVYVLAGYTYGPLLGLYAFGLFTKYRIKDKLVIFAALLPPIITGIIDFNAEKWFGFSLGYEKLILNGFLTFVILWLIRENEPQKTNA</sequence>
<evidence type="ECO:0000256" key="6">
    <source>
        <dbReference type="ARBA" id="ARBA00022989"/>
    </source>
</evidence>
<evidence type="ECO:0000256" key="5">
    <source>
        <dbReference type="ARBA" id="ARBA00022692"/>
    </source>
</evidence>
<evidence type="ECO:0000256" key="3">
    <source>
        <dbReference type="ARBA" id="ARBA00022448"/>
    </source>
</evidence>